<gene>
    <name evidence="3" type="ORF">IP90_02050</name>
</gene>
<sequence length="91" mass="10369">MRLTWALVAGLALGIGVAWWWSRDTPEEAARKRERAEQAAAANAEDARPVLYRWVNDEGVVQLTDQPPKGRKYRKIDLQPQPGMQVDGRRE</sequence>
<dbReference type="AlphaFoldDB" id="A0A562L5P1"/>
<feature type="domain" description="DUF4124" evidence="2">
    <location>
        <begin position="50"/>
        <end position="82"/>
    </location>
</feature>
<organism evidence="3 4">
    <name type="scientific">Luteimonas cucumeris</name>
    <dbReference type="NCBI Taxonomy" id="985012"/>
    <lineage>
        <taxon>Bacteria</taxon>
        <taxon>Pseudomonadati</taxon>
        <taxon>Pseudomonadota</taxon>
        <taxon>Gammaproteobacteria</taxon>
        <taxon>Lysobacterales</taxon>
        <taxon>Lysobacteraceae</taxon>
        <taxon>Luteimonas</taxon>
    </lineage>
</organism>
<protein>
    <submittedName>
        <fullName evidence="3">Uncharacterized protein DUF4124</fullName>
    </submittedName>
</protein>
<accession>A0A562L5P1</accession>
<dbReference type="Proteomes" id="UP000315167">
    <property type="component" value="Unassembled WGS sequence"/>
</dbReference>
<dbReference type="Pfam" id="PF13511">
    <property type="entry name" value="DUF4124"/>
    <property type="match status" value="1"/>
</dbReference>
<keyword evidence="4" id="KW-1185">Reference proteome</keyword>
<feature type="region of interest" description="Disordered" evidence="1">
    <location>
        <begin position="63"/>
        <end position="91"/>
    </location>
</feature>
<evidence type="ECO:0000256" key="1">
    <source>
        <dbReference type="SAM" id="MobiDB-lite"/>
    </source>
</evidence>
<proteinExistence type="predicted"/>
<dbReference type="RefSeq" id="WP_144899529.1">
    <property type="nucleotide sequence ID" value="NZ_VLKN01000004.1"/>
</dbReference>
<dbReference type="EMBL" id="VLKN01000004">
    <property type="protein sequence ID" value="TWI02948.1"/>
    <property type="molecule type" value="Genomic_DNA"/>
</dbReference>
<evidence type="ECO:0000313" key="3">
    <source>
        <dbReference type="EMBL" id="TWI02948.1"/>
    </source>
</evidence>
<dbReference type="InterPro" id="IPR025392">
    <property type="entry name" value="DUF4124"/>
</dbReference>
<evidence type="ECO:0000313" key="4">
    <source>
        <dbReference type="Proteomes" id="UP000315167"/>
    </source>
</evidence>
<reference evidence="3 4" key="1">
    <citation type="journal article" date="2015" name="Stand. Genomic Sci.">
        <title>Genomic Encyclopedia of Bacterial and Archaeal Type Strains, Phase III: the genomes of soil and plant-associated and newly described type strains.</title>
        <authorList>
            <person name="Whitman W.B."/>
            <person name="Woyke T."/>
            <person name="Klenk H.P."/>
            <person name="Zhou Y."/>
            <person name="Lilburn T.G."/>
            <person name="Beck B.J."/>
            <person name="De Vos P."/>
            <person name="Vandamme P."/>
            <person name="Eisen J.A."/>
            <person name="Garrity G."/>
            <person name="Hugenholtz P."/>
            <person name="Kyrpides N.C."/>
        </authorList>
    </citation>
    <scope>NUCLEOTIDE SEQUENCE [LARGE SCALE GENOMIC DNA]</scope>
    <source>
        <strain evidence="3 4">CGMCC 1.10821</strain>
    </source>
</reference>
<comment type="caution">
    <text evidence="3">The sequence shown here is derived from an EMBL/GenBank/DDBJ whole genome shotgun (WGS) entry which is preliminary data.</text>
</comment>
<evidence type="ECO:0000259" key="2">
    <source>
        <dbReference type="Pfam" id="PF13511"/>
    </source>
</evidence>
<dbReference type="OrthoDB" id="6027736at2"/>
<name>A0A562L5P1_9GAMM</name>